<feature type="transmembrane region" description="Helical" evidence="8">
    <location>
        <begin position="29"/>
        <end position="56"/>
    </location>
</feature>
<feature type="transmembrane region" description="Helical" evidence="8">
    <location>
        <begin position="6"/>
        <end position="22"/>
    </location>
</feature>
<evidence type="ECO:0000256" key="2">
    <source>
        <dbReference type="ARBA" id="ARBA00010323"/>
    </source>
</evidence>
<evidence type="ECO:0000256" key="5">
    <source>
        <dbReference type="ARBA" id="ARBA00022989"/>
    </source>
</evidence>
<dbReference type="PANTHER" id="PTHR13285">
    <property type="entry name" value="ACYLTRANSFERASE"/>
    <property type="match status" value="1"/>
</dbReference>
<dbReference type="Pfam" id="PF03062">
    <property type="entry name" value="MBOAT"/>
    <property type="match status" value="1"/>
</dbReference>
<feature type="transmembrane region" description="Helical" evidence="8">
    <location>
        <begin position="308"/>
        <end position="324"/>
    </location>
</feature>
<accession>A0ABY7TAG8</accession>
<feature type="transmembrane region" description="Helical" evidence="8">
    <location>
        <begin position="439"/>
        <end position="460"/>
    </location>
</feature>
<reference evidence="9 10" key="1">
    <citation type="submission" date="2023-02" db="EMBL/GenBank/DDBJ databases">
        <title>Genome sequence of Mucilaginibacter jinjuensis strain KACC 16571.</title>
        <authorList>
            <person name="Kim S."/>
            <person name="Heo J."/>
            <person name="Kwon S.-W."/>
        </authorList>
    </citation>
    <scope>NUCLEOTIDE SEQUENCE [LARGE SCALE GENOMIC DNA]</scope>
    <source>
        <strain evidence="9 10">KACC 16571</strain>
    </source>
</reference>
<keyword evidence="7" id="KW-0012">Acyltransferase</keyword>
<keyword evidence="4 8" id="KW-0812">Transmembrane</keyword>
<comment type="similarity">
    <text evidence="2 7">Belongs to the membrane-bound acyltransferase family.</text>
</comment>
<sequence length="470" mass="54806">MTFTSLQFLLFYIIVTLGYYLLNHKQRWILLLVASCYFYMAFLPIYMLVLGGTIVIDYFAGIYIEQAKDPIIRKRYLLLSIIANVGVLVVFKYYNFFAANINQAIGSPDSHWQLFYLKILLPIGLSFHTFQAMSYTIEVYRGNQRAERHFGIYALYIMFYPQLVAGPIERPQNVLHQFKEEHQFDWENFKSGLLQMAFGLFKKVVIADRIALLVDNVYADPANHSGKALLIATFLYSFQIYCDFSGYSDMGIGAARTMGIDLMTNFRSPYLARSVNEFWTRWHISLSTWFRDYVYIPLGGNRVGMPRWFLNLFIVFMLSGLWHGANWTFIVWGALHAVFMIIEIIKNLWLKKMNYSFKPNLLKSALQIVITFCLVSLGWVFFRASDVHTAWFIVQRIFSTAFNGPLHFAINNFEIGFSVALIAVMMLKEYFFPTIRLKSNVQFFVLLIVLLVASYAFGVFNNKQFIYFQF</sequence>
<evidence type="ECO:0000256" key="8">
    <source>
        <dbReference type="SAM" id="Phobius"/>
    </source>
</evidence>
<dbReference type="InterPro" id="IPR004299">
    <property type="entry name" value="MBOAT_fam"/>
</dbReference>
<keyword evidence="7" id="KW-0808">Transferase</keyword>
<dbReference type="RefSeq" id="WP_273631224.1">
    <property type="nucleotide sequence ID" value="NZ_CP117167.1"/>
</dbReference>
<protein>
    <submittedName>
        <fullName evidence="9">MBOAT family protein</fullName>
    </submittedName>
</protein>
<keyword evidence="6 7" id="KW-0472">Membrane</keyword>
<comment type="subcellular location">
    <subcellularLocation>
        <location evidence="1">Cell membrane</location>
        <topology evidence="1">Multi-pass membrane protein</topology>
    </subcellularLocation>
</comment>
<evidence type="ECO:0000256" key="3">
    <source>
        <dbReference type="ARBA" id="ARBA00022475"/>
    </source>
</evidence>
<evidence type="ECO:0000256" key="4">
    <source>
        <dbReference type="ARBA" id="ARBA00022692"/>
    </source>
</evidence>
<dbReference type="InterPro" id="IPR051085">
    <property type="entry name" value="MB_O-acyltransferase"/>
</dbReference>
<keyword evidence="5 8" id="KW-1133">Transmembrane helix</keyword>
<dbReference type="InterPro" id="IPR024194">
    <property type="entry name" value="Ac/AlaTfrase_AlgI/DltB"/>
</dbReference>
<feature type="transmembrane region" description="Helical" evidence="8">
    <location>
        <begin position="115"/>
        <end position="137"/>
    </location>
</feature>
<proteinExistence type="inferred from homology"/>
<organism evidence="9 10">
    <name type="scientific">Mucilaginibacter jinjuensis</name>
    <dbReference type="NCBI Taxonomy" id="1176721"/>
    <lineage>
        <taxon>Bacteria</taxon>
        <taxon>Pseudomonadati</taxon>
        <taxon>Bacteroidota</taxon>
        <taxon>Sphingobacteriia</taxon>
        <taxon>Sphingobacteriales</taxon>
        <taxon>Sphingobacteriaceae</taxon>
        <taxon>Mucilaginibacter</taxon>
    </lineage>
</organism>
<dbReference type="PIRSF" id="PIRSF500217">
    <property type="entry name" value="AlgI"/>
    <property type="match status" value="1"/>
</dbReference>
<dbReference type="InterPro" id="IPR028362">
    <property type="entry name" value="AlgI"/>
</dbReference>
<dbReference type="PIRSF" id="PIRSF016636">
    <property type="entry name" value="AlgI_DltB"/>
    <property type="match status" value="1"/>
</dbReference>
<dbReference type="Proteomes" id="UP001216139">
    <property type="component" value="Chromosome"/>
</dbReference>
<name>A0ABY7TAG8_9SPHI</name>
<keyword evidence="3 7" id="KW-1003">Cell membrane</keyword>
<keyword evidence="10" id="KW-1185">Reference proteome</keyword>
<evidence type="ECO:0000256" key="1">
    <source>
        <dbReference type="ARBA" id="ARBA00004651"/>
    </source>
</evidence>
<dbReference type="PANTHER" id="PTHR13285:SF18">
    <property type="entry name" value="PROTEIN-CYSTEINE N-PALMITOYLTRANSFERASE RASP"/>
    <property type="match status" value="1"/>
</dbReference>
<evidence type="ECO:0000256" key="7">
    <source>
        <dbReference type="PIRNR" id="PIRNR016636"/>
    </source>
</evidence>
<evidence type="ECO:0000313" key="9">
    <source>
        <dbReference type="EMBL" id="WCT12951.1"/>
    </source>
</evidence>
<feature type="transmembrane region" description="Helical" evidence="8">
    <location>
        <begin position="408"/>
        <end position="427"/>
    </location>
</feature>
<dbReference type="EMBL" id="CP117167">
    <property type="protein sequence ID" value="WCT12951.1"/>
    <property type="molecule type" value="Genomic_DNA"/>
</dbReference>
<feature type="transmembrane region" description="Helical" evidence="8">
    <location>
        <begin position="76"/>
        <end position="94"/>
    </location>
</feature>
<gene>
    <name evidence="9" type="ORF">PQO05_03260</name>
</gene>
<feature type="transmembrane region" description="Helical" evidence="8">
    <location>
        <begin position="361"/>
        <end position="382"/>
    </location>
</feature>
<evidence type="ECO:0000256" key="6">
    <source>
        <dbReference type="ARBA" id="ARBA00023136"/>
    </source>
</evidence>
<evidence type="ECO:0000313" key="10">
    <source>
        <dbReference type="Proteomes" id="UP001216139"/>
    </source>
</evidence>